<comment type="caution">
    <text evidence="1">The sequence shown here is derived from an EMBL/GenBank/DDBJ whole genome shotgun (WGS) entry which is preliminary data.</text>
</comment>
<keyword evidence="2" id="KW-1185">Reference proteome</keyword>
<reference evidence="1 2" key="1">
    <citation type="submission" date="2020-08" db="EMBL/GenBank/DDBJ databases">
        <title>Description of novel Pseudomonas species.</title>
        <authorList>
            <person name="Duman M."/>
            <person name="Mulet M."/>
            <person name="Altun S."/>
            <person name="Saticioglu I.B."/>
            <person name="Lalucat J."/>
            <person name="Garcia-Valdes E."/>
        </authorList>
    </citation>
    <scope>NUCLEOTIDE SEQUENCE [LARGE SCALE GENOMIC DNA]</scope>
    <source>
        <strain evidence="1 2">P66</strain>
    </source>
</reference>
<sequence>MIDQRRIQLMLRNPKAMMDFTCTGRLPTLKVPASPLITLIESIPPRYRSRITKVLIGPSLGYQGNHRFHNLAQAMNWLKPSYTAASYPSESWRLKQFAKPLSLEDLKLCCEVPEQIEAHLMRHRKR</sequence>
<proteinExistence type="predicted"/>
<organism evidence="1 2">
    <name type="scientific">Pseudomonas arcuscaelestis</name>
    <dbReference type="NCBI Taxonomy" id="2710591"/>
    <lineage>
        <taxon>Bacteria</taxon>
        <taxon>Pseudomonadati</taxon>
        <taxon>Pseudomonadota</taxon>
        <taxon>Gammaproteobacteria</taxon>
        <taxon>Pseudomonadales</taxon>
        <taxon>Pseudomonadaceae</taxon>
        <taxon>Pseudomonas</taxon>
    </lineage>
</organism>
<name>A0ABS2BYG8_9PSED</name>
<dbReference type="EMBL" id="JACOPV010000008">
    <property type="protein sequence ID" value="MBM5458530.1"/>
    <property type="molecule type" value="Genomic_DNA"/>
</dbReference>
<accession>A0ABS2BYG8</accession>
<gene>
    <name evidence="1" type="ORF">H8F21_13255</name>
</gene>
<dbReference type="RefSeq" id="WP_203584471.1">
    <property type="nucleotide sequence ID" value="NZ_JACOPV010000008.1"/>
</dbReference>
<evidence type="ECO:0000313" key="2">
    <source>
        <dbReference type="Proteomes" id="UP000745663"/>
    </source>
</evidence>
<evidence type="ECO:0000313" key="1">
    <source>
        <dbReference type="EMBL" id="MBM5458530.1"/>
    </source>
</evidence>
<protein>
    <submittedName>
        <fullName evidence="1">Uncharacterized protein</fullName>
    </submittedName>
</protein>
<dbReference type="Proteomes" id="UP000745663">
    <property type="component" value="Unassembled WGS sequence"/>
</dbReference>